<organism evidence="4">
    <name type="scientific">Angiostrongylus costaricensis</name>
    <name type="common">Nematode worm</name>
    <dbReference type="NCBI Taxonomy" id="334426"/>
    <lineage>
        <taxon>Eukaryota</taxon>
        <taxon>Metazoa</taxon>
        <taxon>Ecdysozoa</taxon>
        <taxon>Nematoda</taxon>
        <taxon>Chromadorea</taxon>
        <taxon>Rhabditida</taxon>
        <taxon>Rhabditina</taxon>
        <taxon>Rhabditomorpha</taxon>
        <taxon>Strongyloidea</taxon>
        <taxon>Metastrongylidae</taxon>
        <taxon>Angiostrongylus</taxon>
    </lineage>
</organism>
<dbReference type="WBParaSite" id="ACOC_0000205101-mRNA-1">
    <property type="protein sequence ID" value="ACOC_0000205101-mRNA-1"/>
    <property type="gene ID" value="ACOC_0000205101"/>
</dbReference>
<reference evidence="2 3" key="2">
    <citation type="submission" date="2018-11" db="EMBL/GenBank/DDBJ databases">
        <authorList>
            <consortium name="Pathogen Informatics"/>
        </authorList>
    </citation>
    <scope>NUCLEOTIDE SEQUENCE [LARGE SCALE GENOMIC DNA]</scope>
    <source>
        <strain evidence="2 3">Costa Rica</strain>
    </source>
</reference>
<keyword evidence="1" id="KW-0472">Membrane</keyword>
<name>A0A0R3PDM0_ANGCS</name>
<reference evidence="4" key="1">
    <citation type="submission" date="2017-02" db="UniProtKB">
        <authorList>
            <consortium name="WormBaseParasite"/>
        </authorList>
    </citation>
    <scope>IDENTIFICATION</scope>
</reference>
<keyword evidence="1" id="KW-0812">Transmembrane</keyword>
<feature type="transmembrane region" description="Helical" evidence="1">
    <location>
        <begin position="61"/>
        <end position="81"/>
    </location>
</feature>
<dbReference type="Proteomes" id="UP000267027">
    <property type="component" value="Unassembled WGS sequence"/>
</dbReference>
<keyword evidence="3" id="KW-1185">Reference proteome</keyword>
<proteinExistence type="predicted"/>
<keyword evidence="1" id="KW-1133">Transmembrane helix</keyword>
<protein>
    <submittedName>
        <fullName evidence="4">7TM_GPCR_Srx domain-containing protein</fullName>
    </submittedName>
</protein>
<evidence type="ECO:0000313" key="3">
    <source>
        <dbReference type="Proteomes" id="UP000267027"/>
    </source>
</evidence>
<dbReference type="EMBL" id="UYYA01000362">
    <property type="protein sequence ID" value="VDM53637.1"/>
    <property type="molecule type" value="Genomic_DNA"/>
</dbReference>
<dbReference type="OrthoDB" id="5824413at2759"/>
<accession>A0A0R3PDM0</accession>
<feature type="transmembrane region" description="Helical" evidence="1">
    <location>
        <begin position="33"/>
        <end position="54"/>
    </location>
</feature>
<evidence type="ECO:0000313" key="2">
    <source>
        <dbReference type="EMBL" id="VDM53637.1"/>
    </source>
</evidence>
<dbReference type="AlphaFoldDB" id="A0A0R3PDM0"/>
<gene>
    <name evidence="2" type="ORF">ACOC_LOCUS2052</name>
</gene>
<sequence>MITAYLFILGSIYRNRKVTRTYSNGQTLFDARLAFQFFMICCSQYLTAFLFDIVPKIGGGTVWGALIINCIGMSTTFISIVSQITLCLLKCLLCEHIPDNKYSFIQFNRLELRQGSIAHRITSQ</sequence>
<evidence type="ECO:0000313" key="4">
    <source>
        <dbReference type="WBParaSite" id="ACOC_0000205101-mRNA-1"/>
    </source>
</evidence>
<evidence type="ECO:0000256" key="1">
    <source>
        <dbReference type="SAM" id="Phobius"/>
    </source>
</evidence>